<feature type="transmembrane region" description="Helical" evidence="5">
    <location>
        <begin position="7"/>
        <end position="25"/>
    </location>
</feature>
<dbReference type="Gene3D" id="3.90.550.10">
    <property type="entry name" value="Spore Coat Polysaccharide Biosynthesis Protein SpsA, Chain A"/>
    <property type="match status" value="1"/>
</dbReference>
<keyword evidence="5" id="KW-1133">Transmembrane helix</keyword>
<feature type="region of interest" description="Disordered" evidence="4">
    <location>
        <begin position="357"/>
        <end position="446"/>
    </location>
</feature>
<organism evidence="6 7">
    <name type="scientific">Phlyctema vagabunda</name>
    <dbReference type="NCBI Taxonomy" id="108571"/>
    <lineage>
        <taxon>Eukaryota</taxon>
        <taxon>Fungi</taxon>
        <taxon>Dikarya</taxon>
        <taxon>Ascomycota</taxon>
        <taxon>Pezizomycotina</taxon>
        <taxon>Leotiomycetes</taxon>
        <taxon>Helotiales</taxon>
        <taxon>Dermateaceae</taxon>
        <taxon>Phlyctema</taxon>
    </lineage>
</organism>
<protein>
    <submittedName>
        <fullName evidence="6">Galactosyl transferase gma12 mnn10 family protein</fullName>
    </submittedName>
</protein>
<dbReference type="InterPro" id="IPR029044">
    <property type="entry name" value="Nucleotide-diphossugar_trans"/>
</dbReference>
<dbReference type="Proteomes" id="UP001629113">
    <property type="component" value="Unassembled WGS sequence"/>
</dbReference>
<keyword evidence="7" id="KW-1185">Reference proteome</keyword>
<dbReference type="GO" id="GO:0016740">
    <property type="term" value="F:transferase activity"/>
    <property type="evidence" value="ECO:0007669"/>
    <property type="project" value="UniProtKB-KW"/>
</dbReference>
<evidence type="ECO:0000256" key="4">
    <source>
        <dbReference type="SAM" id="MobiDB-lite"/>
    </source>
</evidence>
<comment type="similarity">
    <text evidence="1">Belongs to the glycosyltransferase 34 family.</text>
</comment>
<accession>A0ABR4PKS0</accession>
<dbReference type="InterPro" id="IPR008630">
    <property type="entry name" value="Glyco_trans_34"/>
</dbReference>
<evidence type="ECO:0000313" key="7">
    <source>
        <dbReference type="Proteomes" id="UP001629113"/>
    </source>
</evidence>
<gene>
    <name evidence="6" type="ORF">PVAG01_05278</name>
</gene>
<feature type="compositionally biased region" description="Basic and acidic residues" evidence="4">
    <location>
        <begin position="357"/>
        <end position="371"/>
    </location>
</feature>
<keyword evidence="3 6" id="KW-0808">Transferase</keyword>
<dbReference type="EMBL" id="JBFCZG010000004">
    <property type="protein sequence ID" value="KAL3423531.1"/>
    <property type="molecule type" value="Genomic_DNA"/>
</dbReference>
<comment type="caution">
    <text evidence="6">The sequence shown here is derived from an EMBL/GenBank/DDBJ whole genome shotgun (WGS) entry which is preliminary data.</text>
</comment>
<keyword evidence="5" id="KW-0812">Transmembrane</keyword>
<dbReference type="PANTHER" id="PTHR31306">
    <property type="entry name" value="ALPHA-1,6-MANNOSYLTRANSFERASE MNN11-RELATED"/>
    <property type="match status" value="1"/>
</dbReference>
<evidence type="ECO:0000313" key="6">
    <source>
        <dbReference type="EMBL" id="KAL3423531.1"/>
    </source>
</evidence>
<evidence type="ECO:0000256" key="2">
    <source>
        <dbReference type="ARBA" id="ARBA00022676"/>
    </source>
</evidence>
<dbReference type="PANTHER" id="PTHR31306:SF8">
    <property type="entry name" value="GLYCOSYLTRANSFERASE FAMILY 34 PROTEIN"/>
    <property type="match status" value="1"/>
</dbReference>
<keyword evidence="2" id="KW-0328">Glycosyltransferase</keyword>
<evidence type="ECO:0000256" key="3">
    <source>
        <dbReference type="ARBA" id="ARBA00022679"/>
    </source>
</evidence>
<sequence length="468" mass="53687">MKRQLITTKVLFLISFAVGAFYYYILSNQYHLPSEISSSRTNDLPIVIPHRVTEPGRETEPESEPDPELELELELEAELEAELISEDSPFESSGDNRDEVWARALSRPRVGKMHALFGQGRTKANERALEYHLRHSLNMDHPMFVLREEILHNVWTKHAFVQKVITQELERPANQRLEWLMWVDADVVIMNPTISLDIFIPPSPDFDHVNILATNDYGRLNDGVFMMRVNEQTLRFFAMVIGYPSYYPEVKLRFSEQSAMEQVMKLEEWEDSVVLVPQVWFNAYRLHKGTEGHAERLFQPGMLQIHFAGNRDGLRPDRMNKMMDTADQNLPEYNVPAGEGFYQHDISKFWSDLTDEMTKAEEKEDPEKLEAEEPIAEPKSPVTESVVAAKDIATKDARPTGNPTIERLEQTKVDAANSLKNQTRKVAEDAKEQTEGKGWRGKEFEDLSEKAIKANGDARSLDGAETHD</sequence>
<proteinExistence type="inferred from homology"/>
<evidence type="ECO:0000256" key="5">
    <source>
        <dbReference type="SAM" id="Phobius"/>
    </source>
</evidence>
<evidence type="ECO:0000256" key="1">
    <source>
        <dbReference type="ARBA" id="ARBA00005664"/>
    </source>
</evidence>
<name>A0ABR4PKS0_9HELO</name>
<keyword evidence="5" id="KW-0472">Membrane</keyword>
<feature type="compositionally biased region" description="Basic and acidic residues" evidence="4">
    <location>
        <begin position="425"/>
        <end position="446"/>
    </location>
</feature>
<reference evidence="6 7" key="1">
    <citation type="submission" date="2024-06" db="EMBL/GenBank/DDBJ databases">
        <title>Complete genome of Phlyctema vagabunda strain 19-DSS-EL-015.</title>
        <authorList>
            <person name="Fiorenzani C."/>
        </authorList>
    </citation>
    <scope>NUCLEOTIDE SEQUENCE [LARGE SCALE GENOMIC DNA]</scope>
    <source>
        <strain evidence="6 7">19-DSS-EL-015</strain>
    </source>
</reference>